<reference evidence="1" key="1">
    <citation type="submission" date="2020-03" db="EMBL/GenBank/DDBJ databases">
        <title>The deep terrestrial virosphere.</title>
        <authorList>
            <person name="Holmfeldt K."/>
            <person name="Nilsson E."/>
            <person name="Simone D."/>
            <person name="Lopez-Fernandez M."/>
            <person name="Wu X."/>
            <person name="de Brujin I."/>
            <person name="Lundin D."/>
            <person name="Andersson A."/>
            <person name="Bertilsson S."/>
            <person name="Dopson M."/>
        </authorList>
    </citation>
    <scope>NUCLEOTIDE SEQUENCE</scope>
    <source>
        <strain evidence="1">MM415B01444</strain>
    </source>
</reference>
<accession>A0A6M3ILV6</accession>
<protein>
    <submittedName>
        <fullName evidence="1">Uncharacterized protein</fullName>
    </submittedName>
</protein>
<dbReference type="EMBL" id="MT141326">
    <property type="protein sequence ID" value="QJA58499.1"/>
    <property type="molecule type" value="Genomic_DNA"/>
</dbReference>
<gene>
    <name evidence="1" type="ORF">MM415B01444_0021</name>
</gene>
<dbReference type="AlphaFoldDB" id="A0A6M3ILV6"/>
<organism evidence="1">
    <name type="scientific">viral metagenome</name>
    <dbReference type="NCBI Taxonomy" id="1070528"/>
    <lineage>
        <taxon>unclassified sequences</taxon>
        <taxon>metagenomes</taxon>
        <taxon>organismal metagenomes</taxon>
    </lineage>
</organism>
<sequence>MKKYIILIVVILGVAGFFLRDRFMSFVDFGAGRSTSVGITKCQTGTTTPNYLTAAAASSTCVIDIAVTKNADLHIFMTASTSPAKFNLAVYETYDELGATTDWYGLHTVSSGVYSISPTIYSVLGNTVSSSTPFIIPLNNLRGNRLKLEYAMAVANGAVYLEFIRDND</sequence>
<proteinExistence type="predicted"/>
<name>A0A6M3ILV6_9ZZZZ</name>
<evidence type="ECO:0000313" key="1">
    <source>
        <dbReference type="EMBL" id="QJA58499.1"/>
    </source>
</evidence>